<evidence type="ECO:0000313" key="2">
    <source>
        <dbReference type="EMBL" id="KAK4095610.1"/>
    </source>
</evidence>
<proteinExistence type="predicted"/>
<dbReference type="PANTHER" id="PTHR43283:SF3">
    <property type="entry name" value="BETA-LACTAMASE FAMILY PROTEIN (AFU_ORTHOLOGUE AFUA_5G07500)"/>
    <property type="match status" value="1"/>
</dbReference>
<reference evidence="2 3" key="1">
    <citation type="journal article" date="2024" name="Microbiol. Resour. Announc.">
        <title>Genome annotations for the ascomycete fungi Trichoderma harzianum, Trichoderma aggressivum, and Purpureocillium lilacinum.</title>
        <authorList>
            <person name="Beijen E.P.W."/>
            <person name="Ohm R.A."/>
        </authorList>
    </citation>
    <scope>NUCLEOTIDE SEQUENCE [LARGE SCALE GENOMIC DNA]</scope>
    <source>
        <strain evidence="2 3">CBS 150709</strain>
    </source>
</reference>
<protein>
    <recommendedName>
        <fullName evidence="1">Beta-lactamase-related domain-containing protein</fullName>
    </recommendedName>
</protein>
<evidence type="ECO:0000313" key="3">
    <source>
        <dbReference type="Proteomes" id="UP001287286"/>
    </source>
</evidence>
<dbReference type="InterPro" id="IPR001466">
    <property type="entry name" value="Beta-lactam-related"/>
</dbReference>
<dbReference type="Gene3D" id="3.40.710.10">
    <property type="entry name" value="DD-peptidase/beta-lactamase superfamily"/>
    <property type="match status" value="1"/>
</dbReference>
<organism evidence="2 3">
    <name type="scientific">Purpureocillium lilacinum</name>
    <name type="common">Paecilomyces lilacinus</name>
    <dbReference type="NCBI Taxonomy" id="33203"/>
    <lineage>
        <taxon>Eukaryota</taxon>
        <taxon>Fungi</taxon>
        <taxon>Dikarya</taxon>
        <taxon>Ascomycota</taxon>
        <taxon>Pezizomycotina</taxon>
        <taxon>Sordariomycetes</taxon>
        <taxon>Hypocreomycetidae</taxon>
        <taxon>Hypocreales</taxon>
        <taxon>Ophiocordycipitaceae</taxon>
        <taxon>Purpureocillium</taxon>
    </lineage>
</organism>
<comment type="caution">
    <text evidence="2">The sequence shown here is derived from an EMBL/GenBank/DDBJ whole genome shotgun (WGS) entry which is preliminary data.</text>
</comment>
<sequence length="411" mass="45211">MTFSKNATDQLRSVMRNAVAGPDGIPGATVVVVNRDGSELLAHSVGKRGGSIDEDMTLEHVYWIASCTKLLTAVACLQQVERGVLKLDSSDQLEDLCPELKSLMVLGRNGDLKPKRKGITLRMLFTHTAGFGYSIFNEELRDWSLPMGIDEFACDFSELDVPLLFQPGEGWEYGVNMDWAGVALERATGSKLNDYILANICEPLGLENMNMFPTSKMKAMLVYMHQRSHDGTYSTRDHVYRRPLVALTKEQREALFHSGGAGMFAKPQEFCRVLCVLLNDGICPTTGAQLLRKSTVDEMFRNSIPDFPQFGRQGIPSAKPDLTNPIPDLYPTEGNSSQGFGLSFMLTGGATGRSAGTGWWAGLPNLFWWVDREHGVAGMVCTQILPFADPKALGLWVGIEAGVYQALAMKE</sequence>
<dbReference type="Proteomes" id="UP001287286">
    <property type="component" value="Unassembled WGS sequence"/>
</dbReference>
<dbReference type="EMBL" id="JAWRVI010000001">
    <property type="protein sequence ID" value="KAK4095610.1"/>
    <property type="molecule type" value="Genomic_DNA"/>
</dbReference>
<dbReference type="InterPro" id="IPR050789">
    <property type="entry name" value="Diverse_Enzym_Activities"/>
</dbReference>
<keyword evidence="3" id="KW-1185">Reference proteome</keyword>
<dbReference type="Pfam" id="PF00144">
    <property type="entry name" value="Beta-lactamase"/>
    <property type="match status" value="1"/>
</dbReference>
<feature type="domain" description="Beta-lactamase-related" evidence="1">
    <location>
        <begin position="22"/>
        <end position="387"/>
    </location>
</feature>
<accession>A0ABR0CHA9</accession>
<evidence type="ECO:0000259" key="1">
    <source>
        <dbReference type="Pfam" id="PF00144"/>
    </source>
</evidence>
<dbReference type="SUPFAM" id="SSF56601">
    <property type="entry name" value="beta-lactamase/transpeptidase-like"/>
    <property type="match status" value="1"/>
</dbReference>
<dbReference type="InterPro" id="IPR012338">
    <property type="entry name" value="Beta-lactam/transpept-like"/>
</dbReference>
<gene>
    <name evidence="2" type="ORF">Purlil1_406</name>
</gene>
<name>A0ABR0CHA9_PURLI</name>
<dbReference type="PANTHER" id="PTHR43283">
    <property type="entry name" value="BETA-LACTAMASE-RELATED"/>
    <property type="match status" value="1"/>
</dbReference>